<keyword evidence="3" id="KW-1185">Reference proteome</keyword>
<dbReference type="InterPro" id="IPR042297">
    <property type="entry name" value="Antirestriction_sf"/>
</dbReference>
<gene>
    <name evidence="2" type="ORF">CLH62_20785</name>
</gene>
<dbReference type="OrthoDB" id="1164967at2"/>
<protein>
    <recommendedName>
        <fullName evidence="4">Antirestriction protein</fullName>
    </recommendedName>
</protein>
<evidence type="ECO:0000313" key="3">
    <source>
        <dbReference type="Proteomes" id="UP000229044"/>
    </source>
</evidence>
<name>A0A2G1V9X5_9GAMM</name>
<accession>A0A2G1V9X5</accession>
<dbReference type="Gene3D" id="3.30.70.3580">
    <property type="entry name" value="Antirestriction protein"/>
    <property type="match status" value="1"/>
</dbReference>
<dbReference type="Pfam" id="PF03230">
    <property type="entry name" value="Antirestrict"/>
    <property type="match status" value="1"/>
</dbReference>
<evidence type="ECO:0008006" key="4">
    <source>
        <dbReference type="Google" id="ProtNLM"/>
    </source>
</evidence>
<organism evidence="2 3">
    <name type="scientific">Marinobacter guineae</name>
    <dbReference type="NCBI Taxonomy" id="432303"/>
    <lineage>
        <taxon>Bacteria</taxon>
        <taxon>Pseudomonadati</taxon>
        <taxon>Pseudomonadota</taxon>
        <taxon>Gammaproteobacteria</taxon>
        <taxon>Pseudomonadales</taxon>
        <taxon>Marinobacteraceae</taxon>
        <taxon>Marinobacter</taxon>
    </lineage>
</organism>
<dbReference type="InterPro" id="IPR004914">
    <property type="entry name" value="Antirestrict"/>
</dbReference>
<comment type="caution">
    <text evidence="2">The sequence shown here is derived from an EMBL/GenBank/DDBJ whole genome shotgun (WGS) entry which is preliminary data.</text>
</comment>
<dbReference type="RefSeq" id="WP_099620077.1">
    <property type="nucleotide sequence ID" value="NZ_KZ319350.1"/>
</dbReference>
<sequence length="138" mass="15470">MSATAPCLSSASASVFKFRKAAFPHYLSAYRAEIEQTVFSVMAEWQPQFRGAQWLYLATNSAGFFMEPVINERLKLFNPRNLVAVRADATTAGMALSLVAFTRLACFTGDPVFYTAYNRLWLDAMDSEHAKDIKRLIA</sequence>
<dbReference type="AlphaFoldDB" id="A0A2G1V9X5"/>
<evidence type="ECO:0000256" key="1">
    <source>
        <dbReference type="ARBA" id="ARBA00008618"/>
    </source>
</evidence>
<reference evidence="2 3" key="1">
    <citation type="submission" date="2017-09" db="EMBL/GenBank/DDBJ databases">
        <title>The draft genome sequences of Marinobacter guineae M3B.</title>
        <authorList>
            <person name="Cao J."/>
        </authorList>
    </citation>
    <scope>NUCLEOTIDE SEQUENCE [LARGE SCALE GENOMIC DNA]</scope>
    <source>
        <strain evidence="2 3">M3B</strain>
    </source>
</reference>
<dbReference type="EMBL" id="NTFI01000020">
    <property type="protein sequence ID" value="PHQ23553.1"/>
    <property type="molecule type" value="Genomic_DNA"/>
</dbReference>
<comment type="similarity">
    <text evidence="1">Belongs to the antirestriction protein family.</text>
</comment>
<evidence type="ECO:0000313" key="2">
    <source>
        <dbReference type="EMBL" id="PHQ23553.1"/>
    </source>
</evidence>
<proteinExistence type="inferred from homology"/>
<dbReference type="Proteomes" id="UP000229044">
    <property type="component" value="Unassembled WGS sequence"/>
</dbReference>